<dbReference type="SUPFAM" id="SSF54928">
    <property type="entry name" value="RNA-binding domain, RBD"/>
    <property type="match status" value="1"/>
</dbReference>
<reference evidence="6" key="1">
    <citation type="submission" date="2023-07" db="EMBL/GenBank/DDBJ databases">
        <authorList>
            <consortium name="CYATHOMIX"/>
        </authorList>
    </citation>
    <scope>NUCLEOTIDE SEQUENCE</scope>
    <source>
        <strain evidence="6">N/A</strain>
    </source>
</reference>
<dbReference type="GO" id="GO:0043005">
    <property type="term" value="C:neuron projection"/>
    <property type="evidence" value="ECO:0007669"/>
    <property type="project" value="TreeGrafter"/>
</dbReference>
<evidence type="ECO:0000256" key="1">
    <source>
        <dbReference type="ARBA" id="ARBA00022884"/>
    </source>
</evidence>
<dbReference type="Pfam" id="PF16367">
    <property type="entry name" value="RRM_7"/>
    <property type="match status" value="1"/>
</dbReference>
<dbReference type="GO" id="GO:2000766">
    <property type="term" value="P:negative regulation of cytoplasmic translation"/>
    <property type="evidence" value="ECO:0007669"/>
    <property type="project" value="TreeGrafter"/>
</dbReference>
<dbReference type="GO" id="GO:0005737">
    <property type="term" value="C:cytoplasm"/>
    <property type="evidence" value="ECO:0007669"/>
    <property type="project" value="TreeGrafter"/>
</dbReference>
<comment type="caution">
    <text evidence="6">The sequence shown here is derived from an EMBL/GenBank/DDBJ whole genome shotgun (WGS) entry which is preliminary data.</text>
</comment>
<dbReference type="InterPro" id="IPR000504">
    <property type="entry name" value="RRM_dom"/>
</dbReference>
<feature type="domain" description="RRM" evidence="4">
    <location>
        <begin position="103"/>
        <end position="196"/>
    </location>
</feature>
<evidence type="ECO:0000259" key="5">
    <source>
        <dbReference type="PROSITE" id="PS50119"/>
    </source>
</evidence>
<organism evidence="6 7">
    <name type="scientific">Cylicocyclus nassatus</name>
    <name type="common">Nematode worm</name>
    <dbReference type="NCBI Taxonomy" id="53992"/>
    <lineage>
        <taxon>Eukaryota</taxon>
        <taxon>Metazoa</taxon>
        <taxon>Ecdysozoa</taxon>
        <taxon>Nematoda</taxon>
        <taxon>Chromadorea</taxon>
        <taxon>Rhabditida</taxon>
        <taxon>Rhabditina</taxon>
        <taxon>Rhabditomorpha</taxon>
        <taxon>Strongyloidea</taxon>
        <taxon>Strongylidae</taxon>
        <taxon>Cylicocyclus</taxon>
    </lineage>
</organism>
<dbReference type="Proteomes" id="UP001176961">
    <property type="component" value="Unassembled WGS sequence"/>
</dbReference>
<dbReference type="GO" id="GO:0043022">
    <property type="term" value="F:ribosome binding"/>
    <property type="evidence" value="ECO:0007669"/>
    <property type="project" value="TreeGrafter"/>
</dbReference>
<evidence type="ECO:0000313" key="6">
    <source>
        <dbReference type="EMBL" id="CAJ0591769.1"/>
    </source>
</evidence>
<dbReference type="SMART" id="SM00360">
    <property type="entry name" value="RRM"/>
    <property type="match status" value="2"/>
</dbReference>
<dbReference type="InterPro" id="IPR032296">
    <property type="entry name" value="CEBP_ZZ"/>
</dbReference>
<dbReference type="InterPro" id="IPR012677">
    <property type="entry name" value="Nucleotide-bd_a/b_plait_sf"/>
</dbReference>
<dbReference type="GO" id="GO:0008135">
    <property type="term" value="F:translation factor activity, RNA binding"/>
    <property type="evidence" value="ECO:0007669"/>
    <property type="project" value="TreeGrafter"/>
</dbReference>
<evidence type="ECO:0000256" key="2">
    <source>
        <dbReference type="PROSITE-ProRule" id="PRU00024"/>
    </source>
</evidence>
<keyword evidence="1 3" id="KW-0694">RNA-binding</keyword>
<evidence type="ECO:0000256" key="3">
    <source>
        <dbReference type="PROSITE-ProRule" id="PRU00176"/>
    </source>
</evidence>
<dbReference type="InterPro" id="IPR000315">
    <property type="entry name" value="Znf_B-box"/>
</dbReference>
<name>A0AA36DSA2_CYLNA</name>
<dbReference type="AlphaFoldDB" id="A0AA36DSA2"/>
<proteinExistence type="predicted"/>
<dbReference type="GO" id="GO:0003730">
    <property type="term" value="F:mRNA 3'-UTR binding"/>
    <property type="evidence" value="ECO:0007669"/>
    <property type="project" value="InterPro"/>
</dbReference>
<dbReference type="GO" id="GO:0045202">
    <property type="term" value="C:synapse"/>
    <property type="evidence" value="ECO:0007669"/>
    <property type="project" value="TreeGrafter"/>
</dbReference>
<feature type="domain" description="RRM" evidence="4">
    <location>
        <begin position="218"/>
        <end position="301"/>
    </location>
</feature>
<feature type="domain" description="B box-type" evidence="5">
    <location>
        <begin position="301"/>
        <end position="335"/>
    </location>
</feature>
<keyword evidence="2" id="KW-0862">Zinc</keyword>
<dbReference type="PROSITE" id="PS50102">
    <property type="entry name" value="RRM"/>
    <property type="match status" value="2"/>
</dbReference>
<dbReference type="PANTHER" id="PTHR12566">
    <property type="entry name" value="CYTOPLASMIC POLYADENYLATION ELEMENT BINDING PROTEIN CPEB"/>
    <property type="match status" value="1"/>
</dbReference>
<keyword evidence="7" id="KW-1185">Reference proteome</keyword>
<dbReference type="Gene3D" id="4.10.640.40">
    <property type="entry name" value="Cytoplasmic polyadenylation element-binding protein, ZZ domain"/>
    <property type="match status" value="1"/>
</dbReference>
<dbReference type="PROSITE" id="PS50119">
    <property type="entry name" value="ZF_BBOX"/>
    <property type="match status" value="1"/>
</dbReference>
<dbReference type="EMBL" id="CATQJL010000001">
    <property type="protein sequence ID" value="CAJ0591769.1"/>
    <property type="molecule type" value="Genomic_DNA"/>
</dbReference>
<dbReference type="Pfam" id="PF16366">
    <property type="entry name" value="CEBP_ZZ"/>
    <property type="match status" value="1"/>
</dbReference>
<evidence type="ECO:0000313" key="7">
    <source>
        <dbReference type="Proteomes" id="UP001176961"/>
    </source>
</evidence>
<dbReference type="GO" id="GO:0005634">
    <property type="term" value="C:nucleus"/>
    <property type="evidence" value="ECO:0007669"/>
    <property type="project" value="TreeGrafter"/>
</dbReference>
<dbReference type="PANTHER" id="PTHR12566:SF17">
    <property type="entry name" value="CYTOPLASMIC POLYADENYLATION ELEMENT-BINDING PROTEIN 1"/>
    <property type="match status" value="1"/>
</dbReference>
<keyword evidence="2" id="KW-0863">Zinc-finger</keyword>
<dbReference type="GO" id="GO:0000900">
    <property type="term" value="F:mRNA regulatory element binding translation repressor activity"/>
    <property type="evidence" value="ECO:0007669"/>
    <property type="project" value="TreeGrafter"/>
</dbReference>
<accession>A0AA36DSA2</accession>
<dbReference type="InterPro" id="IPR034819">
    <property type="entry name" value="CPEB"/>
</dbReference>
<sequence>MTHSTRMAFTGMDLLGHYLSYQMSPVSSPLISVDQVRELMLRLKLLNLNMSAQIVDTNLQVQNNVPALLPSPITQQIDSFGVENSQLPQGEGYISEDHDSISRKVFVGGLPQDISKSSLLRKFSAYGRVRLDFPSEPTHPPRTRKIDRKLSTSGYVFLIYDTEAAVFNLLRDCTFFEGNYFLPFREDSLCLKYAQVRPWQLTSIAYIPDMNAVIDPRLTVFIGGVPRPLTSGELAMLLERNYGPLLYCEIDVDPELFYPKGAARAVFASYSSYVRAIQNRFLHIPNVEFNKRTVEIKPYMMDDILCDECLKETSVHFCKSCMQYYCEACSTKMDHYVNLHIEETTQSPKSSLDGDFTLTNNLFGQMAECSRSDIFPTP</sequence>
<gene>
    <name evidence="6" type="ORF">CYNAS_LOCUS3752</name>
</gene>
<keyword evidence="2" id="KW-0479">Metal-binding</keyword>
<evidence type="ECO:0000259" key="4">
    <source>
        <dbReference type="PROSITE" id="PS50102"/>
    </source>
</evidence>
<dbReference type="Gene3D" id="3.30.70.330">
    <property type="match status" value="2"/>
</dbReference>
<dbReference type="CDD" id="cd19757">
    <property type="entry name" value="Bbox1"/>
    <property type="match status" value="1"/>
</dbReference>
<dbReference type="GO" id="GO:0008270">
    <property type="term" value="F:zinc ion binding"/>
    <property type="evidence" value="ECO:0007669"/>
    <property type="project" value="UniProtKB-KW"/>
</dbReference>
<protein>
    <recommendedName>
        <fullName evidence="8">RRM domain-containing protein</fullName>
    </recommendedName>
</protein>
<dbReference type="InterPro" id="IPR035979">
    <property type="entry name" value="RBD_domain_sf"/>
</dbReference>
<dbReference type="InterPro" id="IPR038446">
    <property type="entry name" value="CEBP_ZZ_sf"/>
</dbReference>
<evidence type="ECO:0008006" key="8">
    <source>
        <dbReference type="Google" id="ProtNLM"/>
    </source>
</evidence>